<dbReference type="InterPro" id="IPR036844">
    <property type="entry name" value="Hint_dom_sf"/>
</dbReference>
<feature type="domain" description="Hint" evidence="2">
    <location>
        <begin position="199"/>
        <end position="317"/>
    </location>
</feature>
<evidence type="ECO:0000259" key="2">
    <source>
        <dbReference type="SMART" id="SM00306"/>
    </source>
</evidence>
<dbReference type="GeneID" id="16069961"/>
<dbReference type="PANTHER" id="PTHR11889">
    <property type="entry name" value="HEDGEHOG"/>
    <property type="match status" value="1"/>
</dbReference>
<reference evidence="3" key="1">
    <citation type="submission" date="2009-08" db="EMBL/GenBank/DDBJ databases">
        <title>Annotation of Salpingoeca rosetta.</title>
        <authorList>
            <consortium name="The Broad Institute Genome Sequencing Platform"/>
            <person name="Russ C."/>
            <person name="Cuomo C."/>
            <person name="Burger G."/>
            <person name="Gray M.W."/>
            <person name="Holland P.W.H."/>
            <person name="King N."/>
            <person name="Lang F.B.F."/>
            <person name="Roger A.J."/>
            <person name="Ruiz-Trillo I."/>
            <person name="Young S.K."/>
            <person name="Zeng Q."/>
            <person name="Gargeya S."/>
            <person name="Alvarado L."/>
            <person name="Berlin A."/>
            <person name="Chapman S.B."/>
            <person name="Chen Z."/>
            <person name="Freedman E."/>
            <person name="Gellesch M."/>
            <person name="Goldberg J."/>
            <person name="Griggs A."/>
            <person name="Gujja S."/>
            <person name="Heilman E."/>
            <person name="Heiman D."/>
            <person name="Howarth C."/>
            <person name="Mehta T."/>
            <person name="Neiman D."/>
            <person name="Pearson M."/>
            <person name="Roberts A."/>
            <person name="Saif S."/>
            <person name="Shea T."/>
            <person name="Shenoy N."/>
            <person name="Sisk P."/>
            <person name="Stolte C."/>
            <person name="Sykes S."/>
            <person name="White J."/>
            <person name="Yandava C."/>
            <person name="Haas B."/>
            <person name="Nusbaum C."/>
            <person name="Birren B."/>
        </authorList>
    </citation>
    <scope>NUCLEOTIDE SEQUENCE [LARGE SCALE GENOMIC DNA]</scope>
    <source>
        <strain evidence="3">ATCC 50818</strain>
    </source>
</reference>
<dbReference type="Pfam" id="PF01079">
    <property type="entry name" value="Hint"/>
    <property type="match status" value="1"/>
</dbReference>
<dbReference type="KEGG" id="sre:PTSG_09162"/>
<sequence>MDFTGLRAVRLALFVAAAVIATTETAHALLDLGDELTLSEFLNDAGIDGCAALTASPIGYYFQSGHATGLSRSRCTLGGTCQCRHFEACANGDCLKVYRCNDTESSGCVAVSPCSQSAFNTTLEATVRCRKPLDQRDEDSLNFFAMRWKQALETDCGIGRTLQTDSNLNDIFTHGCSARLQGSGADCPVVLTNPTSTNPTCFPGWAEVILESGERVQLRNLKTGDRVLCLQASAGNALGYCELKTFQHVELNGTTTSVELHYTDKDGNPALMSATPDHFVFRADEDVHLADGLTVQPAGEFIFAGDFAVGDRLLRYDVDLGVMYTVTITSISFTIEPDYFTPLTDDGSTLFVEDVFASSFALLESPDVIRLVLAPIWQNDDDRFTEPTAGKDFPEGLHPFTTQLYSIFLAAEMSGQTIDVEGMATAIAQQLAVGHVFTQQEMLQLVPNYIN</sequence>
<gene>
    <name evidence="3" type="ORF">PTSG_09162</name>
</gene>
<dbReference type="CDD" id="cd00081">
    <property type="entry name" value="Hint"/>
    <property type="match status" value="1"/>
</dbReference>
<dbReference type="OrthoDB" id="5212at2759"/>
<proteinExistence type="predicted"/>
<dbReference type="Gene3D" id="2.170.16.10">
    <property type="entry name" value="Hedgehog/Intein (Hint) domain"/>
    <property type="match status" value="1"/>
</dbReference>
<dbReference type="SUPFAM" id="SSF51294">
    <property type="entry name" value="Hedgehog/intein (Hint) domain"/>
    <property type="match status" value="1"/>
</dbReference>
<feature type="chain" id="PRO_5003287839" description="Hint domain-containing protein" evidence="1">
    <location>
        <begin position="29"/>
        <end position="451"/>
    </location>
</feature>
<evidence type="ECO:0000313" key="4">
    <source>
        <dbReference type="Proteomes" id="UP000007799"/>
    </source>
</evidence>
<protein>
    <recommendedName>
        <fullName evidence="2">Hint domain-containing protein</fullName>
    </recommendedName>
</protein>
<name>F2UMW8_SALR5</name>
<dbReference type="PANTHER" id="PTHR11889:SF31">
    <property type="entry name" value="PROTEIN HEDGEHOG"/>
    <property type="match status" value="1"/>
</dbReference>
<dbReference type="EMBL" id="GL832983">
    <property type="protein sequence ID" value="EGD78467.1"/>
    <property type="molecule type" value="Genomic_DNA"/>
</dbReference>
<dbReference type="RefSeq" id="XP_004989416.1">
    <property type="nucleotide sequence ID" value="XM_004989359.1"/>
</dbReference>
<dbReference type="InParanoid" id="F2UMW8"/>
<keyword evidence="1" id="KW-0732">Signal</keyword>
<dbReference type="AlphaFoldDB" id="F2UMW8"/>
<organism evidence="4">
    <name type="scientific">Salpingoeca rosetta (strain ATCC 50818 / BSB-021)</name>
    <dbReference type="NCBI Taxonomy" id="946362"/>
    <lineage>
        <taxon>Eukaryota</taxon>
        <taxon>Choanoflagellata</taxon>
        <taxon>Craspedida</taxon>
        <taxon>Salpingoecidae</taxon>
        <taxon>Salpingoeca</taxon>
    </lineage>
</organism>
<dbReference type="SMART" id="SM00306">
    <property type="entry name" value="HintN"/>
    <property type="match status" value="1"/>
</dbReference>
<dbReference type="GO" id="GO:0016540">
    <property type="term" value="P:protein autoprocessing"/>
    <property type="evidence" value="ECO:0007669"/>
    <property type="project" value="InterPro"/>
</dbReference>
<dbReference type="InterPro" id="IPR003587">
    <property type="entry name" value="Hint_dom_N"/>
</dbReference>
<dbReference type="InterPro" id="IPR050387">
    <property type="entry name" value="Hedgehog_Signaling"/>
</dbReference>
<evidence type="ECO:0000256" key="1">
    <source>
        <dbReference type="SAM" id="SignalP"/>
    </source>
</evidence>
<keyword evidence="4" id="KW-1185">Reference proteome</keyword>
<evidence type="ECO:0000313" key="3">
    <source>
        <dbReference type="EMBL" id="EGD78467.1"/>
    </source>
</evidence>
<feature type="signal peptide" evidence="1">
    <location>
        <begin position="1"/>
        <end position="28"/>
    </location>
</feature>
<accession>F2UMW8</accession>
<dbReference type="InterPro" id="IPR001767">
    <property type="entry name" value="Hedgehog_Hint"/>
</dbReference>
<dbReference type="STRING" id="946362.F2UMW8"/>
<dbReference type="eggNOG" id="KOG3638">
    <property type="taxonomic scope" value="Eukaryota"/>
</dbReference>
<dbReference type="Proteomes" id="UP000007799">
    <property type="component" value="Unassembled WGS sequence"/>
</dbReference>